<dbReference type="Pfam" id="PF00291">
    <property type="entry name" value="PALP"/>
    <property type="match status" value="1"/>
</dbReference>
<organism evidence="13 14">
    <name type="scientific">Filobasidium floriforme</name>
    <dbReference type="NCBI Taxonomy" id="5210"/>
    <lineage>
        <taxon>Eukaryota</taxon>
        <taxon>Fungi</taxon>
        <taxon>Dikarya</taxon>
        <taxon>Basidiomycota</taxon>
        <taxon>Agaricomycotina</taxon>
        <taxon>Tremellomycetes</taxon>
        <taxon>Filobasidiales</taxon>
        <taxon>Filobasidiaceae</taxon>
        <taxon>Filobasidium</taxon>
    </lineage>
</organism>
<evidence type="ECO:0000256" key="9">
    <source>
        <dbReference type="ARBA" id="ARBA00023239"/>
    </source>
</evidence>
<dbReference type="GO" id="GO:0004794">
    <property type="term" value="F:threonine deaminase activity"/>
    <property type="evidence" value="ECO:0007669"/>
    <property type="project" value="TreeGrafter"/>
</dbReference>
<evidence type="ECO:0000256" key="5">
    <source>
        <dbReference type="ARBA" id="ARBA00012093"/>
    </source>
</evidence>
<dbReference type="GO" id="GO:0009097">
    <property type="term" value="P:isoleucine biosynthetic process"/>
    <property type="evidence" value="ECO:0007669"/>
    <property type="project" value="TreeGrafter"/>
</dbReference>
<keyword evidence="9" id="KW-0456">Lyase</keyword>
<keyword evidence="7" id="KW-0963">Cytoplasm</keyword>
<dbReference type="GO" id="GO:0030170">
    <property type="term" value="F:pyridoxal phosphate binding"/>
    <property type="evidence" value="ECO:0007669"/>
    <property type="project" value="InterPro"/>
</dbReference>
<keyword evidence="14" id="KW-1185">Reference proteome</keyword>
<sequence length="443" mass="46444">MDTLQASLEGQTRSSAPNPNLDSDKTSSSLSNYEQAVQAAETSSPSSLHIVTPLVYSEILSEKTGHNIFLKLDALQPSGSFKIRGIGRVCQVAVERYGSSAHLICSSGGNAGLAAATAAKSLGVRCSVYVPETCEEAVKETLRGLKAEVIVAGPVWDTCDQAARKAVEAEDGAVYIHPFEGDDLVDGHSSIVEEIYQQVAESSQASKDEGSAAVPDMIVSAVGGGGFLAGILRGISRRQSQSLSSGGPVHSPKLVGVQDFGADGFSQSMNAYHDDPIGNADAHITLPAITSLATSMGARKCSALTLKLARKYARYGTLDDSSIAASGFGSGLQTEAESSTRHGKYFAGVVVEDAISGSATWQFNRDHQIMVEIACGAALAPAYQPERLLSKLVGSLPRPKGRKNIVLIACGGSKIDQAMLEKYEKSYGSQEGEGRIEIDGQAI</sequence>
<dbReference type="GO" id="GO:0006565">
    <property type="term" value="P:L-serine catabolic process"/>
    <property type="evidence" value="ECO:0007669"/>
    <property type="project" value="TreeGrafter"/>
</dbReference>
<dbReference type="GO" id="GO:0003941">
    <property type="term" value="F:L-serine ammonia-lyase activity"/>
    <property type="evidence" value="ECO:0007669"/>
    <property type="project" value="UniProtKB-EC"/>
</dbReference>
<evidence type="ECO:0000256" key="3">
    <source>
        <dbReference type="ARBA" id="ARBA00004742"/>
    </source>
</evidence>
<dbReference type="GO" id="GO:0006094">
    <property type="term" value="P:gluconeogenesis"/>
    <property type="evidence" value="ECO:0007669"/>
    <property type="project" value="UniProtKB-KW"/>
</dbReference>
<name>A0A8K0JPZ1_9TREE</name>
<keyword evidence="8" id="KW-0663">Pyridoxal phosphate</keyword>
<feature type="region of interest" description="Disordered" evidence="11">
    <location>
        <begin position="1"/>
        <end position="36"/>
    </location>
</feature>
<gene>
    <name evidence="13" type="ORF">FFLO_01231</name>
</gene>
<protein>
    <recommendedName>
        <fullName evidence="5">L-serine ammonia-lyase</fullName>
        <ecNumber evidence="5">4.3.1.17</ecNumber>
    </recommendedName>
</protein>
<dbReference type="Proteomes" id="UP000812966">
    <property type="component" value="Unassembled WGS sequence"/>
</dbReference>
<evidence type="ECO:0000256" key="11">
    <source>
        <dbReference type="SAM" id="MobiDB-lite"/>
    </source>
</evidence>
<comment type="cofactor">
    <cofactor evidence="1">
        <name>pyridoxal 5'-phosphate</name>
        <dbReference type="ChEBI" id="CHEBI:597326"/>
    </cofactor>
</comment>
<evidence type="ECO:0000256" key="10">
    <source>
        <dbReference type="ARBA" id="ARBA00049406"/>
    </source>
</evidence>
<reference evidence="13" key="1">
    <citation type="submission" date="2020-04" db="EMBL/GenBank/DDBJ databases">
        <title>Analysis of mating type loci in Filobasidium floriforme.</title>
        <authorList>
            <person name="Nowrousian M."/>
        </authorList>
    </citation>
    <scope>NUCLEOTIDE SEQUENCE</scope>
    <source>
        <strain evidence="13">CBS 6242</strain>
    </source>
</reference>
<comment type="subcellular location">
    <subcellularLocation>
        <location evidence="2">Cytoplasm</location>
    </subcellularLocation>
</comment>
<dbReference type="PROSITE" id="PS00165">
    <property type="entry name" value="DEHYDRATASE_SER_THR"/>
    <property type="match status" value="1"/>
</dbReference>
<feature type="domain" description="Tryptophan synthase beta chain-like PALP" evidence="12">
    <location>
        <begin position="50"/>
        <end position="315"/>
    </location>
</feature>
<dbReference type="InterPro" id="IPR036052">
    <property type="entry name" value="TrpB-like_PALP_sf"/>
</dbReference>
<dbReference type="InterPro" id="IPR000634">
    <property type="entry name" value="Ser/Thr_deHydtase_PyrdxlP-BS"/>
</dbReference>
<dbReference type="FunFam" id="3.40.50.1100:FF:000040">
    <property type="entry name" value="L-serine dehydratase, putative"/>
    <property type="match status" value="1"/>
</dbReference>
<dbReference type="AlphaFoldDB" id="A0A8K0JPZ1"/>
<comment type="catalytic activity">
    <reaction evidence="10">
        <text>L-serine = pyruvate + NH4(+)</text>
        <dbReference type="Rhea" id="RHEA:19169"/>
        <dbReference type="ChEBI" id="CHEBI:15361"/>
        <dbReference type="ChEBI" id="CHEBI:28938"/>
        <dbReference type="ChEBI" id="CHEBI:33384"/>
        <dbReference type="EC" id="4.3.1.17"/>
    </reaction>
</comment>
<dbReference type="GO" id="GO:0006567">
    <property type="term" value="P:L-threonine catabolic process"/>
    <property type="evidence" value="ECO:0007669"/>
    <property type="project" value="TreeGrafter"/>
</dbReference>
<dbReference type="InterPro" id="IPR050147">
    <property type="entry name" value="Ser/Thr_Dehydratase"/>
</dbReference>
<dbReference type="EMBL" id="JABELV010000017">
    <property type="protein sequence ID" value="KAG7566972.1"/>
    <property type="molecule type" value="Genomic_DNA"/>
</dbReference>
<evidence type="ECO:0000256" key="2">
    <source>
        <dbReference type="ARBA" id="ARBA00004496"/>
    </source>
</evidence>
<dbReference type="SUPFAM" id="SSF53686">
    <property type="entry name" value="Tryptophan synthase beta subunit-like PLP-dependent enzymes"/>
    <property type="match status" value="1"/>
</dbReference>
<dbReference type="InterPro" id="IPR001926">
    <property type="entry name" value="TrpB-like_PALP"/>
</dbReference>
<keyword evidence="6" id="KW-0312">Gluconeogenesis</keyword>
<evidence type="ECO:0000313" key="13">
    <source>
        <dbReference type="EMBL" id="KAG7566972.1"/>
    </source>
</evidence>
<dbReference type="Gene3D" id="3.40.50.1100">
    <property type="match status" value="2"/>
</dbReference>
<evidence type="ECO:0000313" key="14">
    <source>
        <dbReference type="Proteomes" id="UP000812966"/>
    </source>
</evidence>
<evidence type="ECO:0000256" key="6">
    <source>
        <dbReference type="ARBA" id="ARBA00022432"/>
    </source>
</evidence>
<comment type="similarity">
    <text evidence="4">Belongs to the serine/threonine dehydratase family.</text>
</comment>
<comment type="pathway">
    <text evidence="3">Carbohydrate biosynthesis; gluconeogenesis.</text>
</comment>
<evidence type="ECO:0000256" key="4">
    <source>
        <dbReference type="ARBA" id="ARBA00010869"/>
    </source>
</evidence>
<dbReference type="PANTHER" id="PTHR48078">
    <property type="entry name" value="THREONINE DEHYDRATASE, MITOCHONDRIAL-RELATED"/>
    <property type="match status" value="1"/>
</dbReference>
<evidence type="ECO:0000256" key="7">
    <source>
        <dbReference type="ARBA" id="ARBA00022490"/>
    </source>
</evidence>
<dbReference type="GO" id="GO:0005737">
    <property type="term" value="C:cytoplasm"/>
    <property type="evidence" value="ECO:0007669"/>
    <property type="project" value="UniProtKB-SubCell"/>
</dbReference>
<evidence type="ECO:0000259" key="12">
    <source>
        <dbReference type="Pfam" id="PF00291"/>
    </source>
</evidence>
<dbReference type="PANTHER" id="PTHR48078:SF2">
    <property type="entry name" value="CATABOLIC L-SERINE_THREONINE DEHYDRATASE"/>
    <property type="match status" value="1"/>
</dbReference>
<comment type="caution">
    <text evidence="13">The sequence shown here is derived from an EMBL/GenBank/DDBJ whole genome shotgun (WGS) entry which is preliminary data.</text>
</comment>
<evidence type="ECO:0000256" key="8">
    <source>
        <dbReference type="ARBA" id="ARBA00022898"/>
    </source>
</evidence>
<evidence type="ECO:0000256" key="1">
    <source>
        <dbReference type="ARBA" id="ARBA00001933"/>
    </source>
</evidence>
<accession>A0A8K0JPZ1</accession>
<proteinExistence type="inferred from homology"/>
<dbReference type="EC" id="4.3.1.17" evidence="5"/>